<reference evidence="1 2" key="1">
    <citation type="journal article" date="2007" name="Appl. Environ. Microbiol.">
        <title>Rhizobial factors required for stem nodule maturation and maintenance in Sesbania rostrata-Azorhizobium caulinodans ORS571 symbiosis.</title>
        <authorList>
            <person name="Suzuki S."/>
            <person name="Aono T."/>
            <person name="Lee KB."/>
            <person name="Suzuki T."/>
            <person name="Liu CT."/>
            <person name="Miwa H."/>
            <person name="Wakao S."/>
            <person name="Iki T."/>
            <person name="Oyaizu H."/>
        </authorList>
    </citation>
    <scope>NUCLEOTIDE SEQUENCE [LARGE SCALE GENOMIC DNA]</scope>
    <source>
        <strain evidence="2">ATCC 43989 / DSM 5975 / JCM 20966 / LMG 6465 / NBRC 14845 / NCIMB 13405 / ORS 571</strain>
    </source>
</reference>
<reference evidence="1 2" key="3">
    <citation type="journal article" date="2008" name="BMC Genomics">
        <title>The genome of the versatile nitrogen fixer Azorhizobium caulinodans ORS571.</title>
        <authorList>
            <person name="Lee KB."/>
            <person name="Backer P.D."/>
            <person name="Aono T."/>
            <person name="Liu CT."/>
            <person name="Suzuki S."/>
            <person name="Suzuki T."/>
            <person name="Kaneko T."/>
            <person name="Yamada M."/>
            <person name="Tabata S."/>
            <person name="Kupfer D.M."/>
            <person name="Najar F.Z."/>
            <person name="Wiley G.B."/>
            <person name="Roe B."/>
            <person name="Binnewies T.T."/>
            <person name="Ussery D.W."/>
            <person name="D'Haeze W."/>
            <person name="Herder J.D."/>
            <person name="Gevers D."/>
            <person name="Vereecke D."/>
            <person name="Holsters M."/>
            <person name="Oyaizu H."/>
        </authorList>
    </citation>
    <scope>NUCLEOTIDE SEQUENCE [LARGE SCALE GENOMIC DNA]</scope>
    <source>
        <strain evidence="2">ATCC 43989 / DSM 5975 / JCM 20966 / LMG 6465 / NBRC 14845 / NCIMB 13405 / ORS 571</strain>
    </source>
</reference>
<evidence type="ECO:0000313" key="1">
    <source>
        <dbReference type="EMBL" id="BAF87806.1"/>
    </source>
</evidence>
<dbReference type="NCBIfam" id="NF004796">
    <property type="entry name" value="PRK06144.1"/>
    <property type="match status" value="1"/>
</dbReference>
<dbReference type="GO" id="GO:0006635">
    <property type="term" value="P:fatty acid beta-oxidation"/>
    <property type="evidence" value="ECO:0007669"/>
    <property type="project" value="TreeGrafter"/>
</dbReference>
<reference evidence="2" key="2">
    <citation type="submission" date="2007-04" db="EMBL/GenBank/DDBJ databases">
        <title>Complete genome sequence of the nitrogen-fixing bacterium Azorhizobium caulinodans ORS571.</title>
        <authorList>
            <person name="Lee K.B."/>
            <person name="Backer P.D."/>
            <person name="Aono T."/>
            <person name="Liu C.T."/>
            <person name="Suzuki S."/>
            <person name="Suzuki T."/>
            <person name="Kaneko T."/>
            <person name="Yamada M."/>
            <person name="Tabata S."/>
            <person name="Kupfer D.M."/>
            <person name="Najar F.Z."/>
            <person name="Wiley G.B."/>
            <person name="Roe B."/>
            <person name="Binnewies T."/>
            <person name="Ussery D."/>
            <person name="Vereecke D."/>
            <person name="Gevers D."/>
            <person name="Holsters M."/>
            <person name="Oyaizu H."/>
        </authorList>
    </citation>
    <scope>NUCLEOTIDE SEQUENCE [LARGE SCALE GENOMIC DNA]</scope>
    <source>
        <strain evidence="2">ATCC 43989 / DSM 5975 / JCM 20966 / LMG 6465 / NBRC 14845 / NCIMB 13405 / ORS 571</strain>
    </source>
</reference>
<dbReference type="PANTHER" id="PTHR11941">
    <property type="entry name" value="ENOYL-COA HYDRATASE-RELATED"/>
    <property type="match status" value="1"/>
</dbReference>
<evidence type="ECO:0000313" key="2">
    <source>
        <dbReference type="Proteomes" id="UP000000270"/>
    </source>
</evidence>
<proteinExistence type="predicted"/>
<dbReference type="HOGENOM" id="CLU_009834_7_3_5"/>
<gene>
    <name evidence="1" type="ordered locus">AZC_1808</name>
</gene>
<dbReference type="eggNOG" id="COG1024">
    <property type="taxonomic scope" value="Bacteria"/>
</dbReference>
<dbReference type="RefSeq" id="WP_012170336.1">
    <property type="nucleotide sequence ID" value="NC_009937.1"/>
</dbReference>
<dbReference type="EMBL" id="AP009384">
    <property type="protein sequence ID" value="BAF87806.1"/>
    <property type="molecule type" value="Genomic_DNA"/>
</dbReference>
<name>A8I536_AZOC5</name>
<dbReference type="Pfam" id="PF00378">
    <property type="entry name" value="ECH_1"/>
    <property type="match status" value="1"/>
</dbReference>
<reference evidence="1 2" key="6">
    <citation type="journal article" date="2011" name="Appl. Environ. Microbiol.">
        <title>Involvement of the azorhizobial chromosome partition gene (parA) in the onset of bacteroid differentiation during Sesbania rostrata stem nodule development.</title>
        <authorList>
            <person name="Liu CT."/>
            <person name="Lee KB."/>
            <person name="Wang YS."/>
            <person name="Peng MH."/>
            <person name="Lee KT."/>
            <person name="Suzuki S."/>
            <person name="Suzuki T."/>
            <person name="Oyaizu H."/>
        </authorList>
    </citation>
    <scope>NUCLEOTIDE SEQUENCE [LARGE SCALE GENOMIC DNA]</scope>
    <source>
        <strain evidence="2">ATCC 43989 / DSM 5975 / JCM 20966 / LMG 6465 / NBRC 14845 / NCIMB 13405 / ORS 571</strain>
    </source>
</reference>
<dbReference type="Proteomes" id="UP000000270">
    <property type="component" value="Chromosome"/>
</dbReference>
<reference evidence="1 2" key="4">
    <citation type="journal article" date="2009" name="Appl. Environ. Microbiol.">
        <title>Comparative genome-wide transcriptional profiling of Azorhizobium caulinodans ORS571 grown under free-living and symbiotic conditions.</title>
        <authorList>
            <person name="Tsukada S."/>
            <person name="Aono T."/>
            <person name="Akiba N."/>
            <person name="Lee KB."/>
            <person name="Liu CT."/>
            <person name="Toyazaki H."/>
            <person name="Oyaizu H."/>
        </authorList>
    </citation>
    <scope>NUCLEOTIDE SEQUENCE [LARGE SCALE GENOMIC DNA]</scope>
    <source>
        <strain evidence="2">ATCC 43989 / DSM 5975 / JCM 20966 / LMG 6465 / NBRC 14845 / NCIMB 13405 / ORS 571</strain>
    </source>
</reference>
<dbReference type="Gene3D" id="3.90.226.10">
    <property type="entry name" value="2-enoyl-CoA Hydratase, Chain A, domain 1"/>
    <property type="match status" value="1"/>
</dbReference>
<dbReference type="AlphaFoldDB" id="A8I536"/>
<dbReference type="InterPro" id="IPR029045">
    <property type="entry name" value="ClpP/crotonase-like_dom_sf"/>
</dbReference>
<dbReference type="GO" id="GO:0003824">
    <property type="term" value="F:catalytic activity"/>
    <property type="evidence" value="ECO:0007669"/>
    <property type="project" value="UniProtKB-ARBA"/>
</dbReference>
<dbReference type="SUPFAM" id="SSF52096">
    <property type="entry name" value="ClpP/crotonase"/>
    <property type="match status" value="1"/>
</dbReference>
<organism evidence="1 2">
    <name type="scientific">Azorhizobium caulinodans (strain ATCC 43989 / DSM 5975 / JCM 20966 / LMG 6465 / NBRC 14845 / NCIMB 13405 / ORS 571)</name>
    <dbReference type="NCBI Taxonomy" id="438753"/>
    <lineage>
        <taxon>Bacteria</taxon>
        <taxon>Pseudomonadati</taxon>
        <taxon>Pseudomonadota</taxon>
        <taxon>Alphaproteobacteria</taxon>
        <taxon>Hyphomicrobiales</taxon>
        <taxon>Xanthobacteraceae</taxon>
        <taxon>Azorhizobium</taxon>
    </lineage>
</organism>
<dbReference type="STRING" id="438753.AZC_1808"/>
<dbReference type="InterPro" id="IPR001753">
    <property type="entry name" value="Enoyl-CoA_hydra/iso"/>
</dbReference>
<protein>
    <submittedName>
        <fullName evidence="1">Enoyl-CoA hydratase</fullName>
    </submittedName>
</protein>
<keyword evidence="2" id="KW-1185">Reference proteome</keyword>
<dbReference type="CDD" id="cd06558">
    <property type="entry name" value="crotonase-like"/>
    <property type="match status" value="1"/>
</dbReference>
<dbReference type="PANTHER" id="PTHR11941:SF54">
    <property type="entry name" value="ENOYL-COA HYDRATASE, MITOCHONDRIAL"/>
    <property type="match status" value="1"/>
</dbReference>
<reference evidence="1 2" key="5">
    <citation type="journal article" date="2010" name="Appl. Environ. Microbiol.">
        <title>phrR-like gene praR of Azorhizobium caulinodans ORS571 is essential for symbiosis with Sesbania rostrata and is involved in expression of reb genes.</title>
        <authorList>
            <person name="Akiba N."/>
            <person name="Aono T."/>
            <person name="Toyazaki H."/>
            <person name="Sato S."/>
            <person name="Oyaizu H."/>
        </authorList>
    </citation>
    <scope>NUCLEOTIDE SEQUENCE [LARGE SCALE GENOMIC DNA]</scope>
    <source>
        <strain evidence="2">ATCC 43989 / DSM 5975 / JCM 20966 / LMG 6465 / NBRC 14845 / NCIMB 13405 / ORS 571</strain>
    </source>
</reference>
<dbReference type="KEGG" id="azc:AZC_1808"/>
<sequence length="264" mass="28442">MTSTPPLSLDAGTTRLAIGDGIATLTFDRPAARNAMTWRMYEELYAACREILARTDEIKVAVLRGAGGKAFVAGTDIEQFRDFSGQDGVAYEARVETYVSALEALPMPTLAVVEGWAVGGGFILANSCDLRIATPGSRFGAPIARTLGNGLSAGNLRRLTSTLGVGLVKRMLMLAEMPAVETLPPGYAEIVPPEALEARLVEVCTQLKGHAPLTMQTAKEALRRLATELQPSDSDLIRKVYGSADFKEGIASFLEKRRPDWRGR</sequence>
<accession>A8I536</accession>